<dbReference type="SUPFAM" id="SSF103481">
    <property type="entry name" value="Multidrug resistance efflux transporter EmrE"/>
    <property type="match status" value="1"/>
</dbReference>
<evidence type="ECO:0000256" key="2">
    <source>
        <dbReference type="ARBA" id="ARBA00022448"/>
    </source>
</evidence>
<evidence type="ECO:0000256" key="6">
    <source>
        <dbReference type="ARBA" id="ARBA00023136"/>
    </source>
</evidence>
<dbReference type="Proteomes" id="UP000621560">
    <property type="component" value="Unassembled WGS sequence"/>
</dbReference>
<organism evidence="9 10">
    <name type="scientific">Paenibacillus sabuli</name>
    <dbReference type="NCBI Taxonomy" id="2772509"/>
    <lineage>
        <taxon>Bacteria</taxon>
        <taxon>Bacillati</taxon>
        <taxon>Bacillota</taxon>
        <taxon>Bacilli</taxon>
        <taxon>Bacillales</taxon>
        <taxon>Paenibacillaceae</taxon>
        <taxon>Paenibacillus</taxon>
    </lineage>
</organism>
<comment type="caution">
    <text evidence="9">The sequence shown here is derived from an EMBL/GenBank/DDBJ whole genome shotgun (WGS) entry which is preliminary data.</text>
</comment>
<dbReference type="AlphaFoldDB" id="A0A927BNP4"/>
<evidence type="ECO:0000313" key="9">
    <source>
        <dbReference type="EMBL" id="MBD2843897.1"/>
    </source>
</evidence>
<keyword evidence="10" id="KW-1185">Reference proteome</keyword>
<dbReference type="InterPro" id="IPR045324">
    <property type="entry name" value="Small_multidrug_res"/>
</dbReference>
<evidence type="ECO:0000256" key="5">
    <source>
        <dbReference type="ARBA" id="ARBA00022989"/>
    </source>
</evidence>
<dbReference type="PANTHER" id="PTHR30561">
    <property type="entry name" value="SMR FAMILY PROTON-DEPENDENT DRUG EFFLUX TRANSPORTER SUGE"/>
    <property type="match status" value="1"/>
</dbReference>
<evidence type="ECO:0000313" key="10">
    <source>
        <dbReference type="Proteomes" id="UP000621560"/>
    </source>
</evidence>
<reference evidence="9" key="1">
    <citation type="submission" date="2020-09" db="EMBL/GenBank/DDBJ databases">
        <title>A novel bacterium of genus Paenibacillus, isolated from South China Sea.</title>
        <authorList>
            <person name="Huang H."/>
            <person name="Mo K."/>
            <person name="Hu Y."/>
        </authorList>
    </citation>
    <scope>NUCLEOTIDE SEQUENCE</scope>
    <source>
        <strain evidence="9">IB182496</strain>
    </source>
</reference>
<comment type="similarity">
    <text evidence="7">Belongs to the drug/metabolite transporter (DMT) superfamily. Small multidrug resistance (SMR) (TC 2.A.7.1) family.</text>
</comment>
<feature type="transmembrane region" description="Helical" evidence="8">
    <location>
        <begin position="32"/>
        <end position="53"/>
    </location>
</feature>
<dbReference type="Pfam" id="PF00893">
    <property type="entry name" value="Multi_Drug_Res"/>
    <property type="match status" value="1"/>
</dbReference>
<evidence type="ECO:0000256" key="7">
    <source>
        <dbReference type="RuleBase" id="RU003942"/>
    </source>
</evidence>
<name>A0A927BNP4_9BACL</name>
<keyword evidence="5 8" id="KW-1133">Transmembrane helix</keyword>
<evidence type="ECO:0000256" key="3">
    <source>
        <dbReference type="ARBA" id="ARBA00022475"/>
    </source>
</evidence>
<evidence type="ECO:0000256" key="1">
    <source>
        <dbReference type="ARBA" id="ARBA00004651"/>
    </source>
</evidence>
<dbReference type="GO" id="GO:0005886">
    <property type="term" value="C:plasma membrane"/>
    <property type="evidence" value="ECO:0007669"/>
    <property type="project" value="UniProtKB-SubCell"/>
</dbReference>
<evidence type="ECO:0000256" key="8">
    <source>
        <dbReference type="SAM" id="Phobius"/>
    </source>
</evidence>
<gene>
    <name evidence="9" type="ORF">IDH44_01720</name>
</gene>
<feature type="transmembrane region" description="Helical" evidence="8">
    <location>
        <begin position="59"/>
        <end position="79"/>
    </location>
</feature>
<keyword evidence="2" id="KW-0813">Transport</keyword>
<dbReference type="InterPro" id="IPR037185">
    <property type="entry name" value="EmrE-like"/>
</dbReference>
<dbReference type="Gene3D" id="1.10.3730.20">
    <property type="match status" value="1"/>
</dbReference>
<dbReference type="InterPro" id="IPR000390">
    <property type="entry name" value="Small_drug/metabolite_transptr"/>
</dbReference>
<keyword evidence="6 8" id="KW-0472">Membrane</keyword>
<dbReference type="EMBL" id="JACXIZ010000006">
    <property type="protein sequence ID" value="MBD2843897.1"/>
    <property type="molecule type" value="Genomic_DNA"/>
</dbReference>
<sequence length="104" mass="11064">MSWLWLMLAGLCEMAGVLLLGRIARRRTWRDVGLLALAFGCSFTLLSLAMRTIPMATAYAIWTGIGAAGGVTLGMLLFGEPRSWQRVGLLAVVLGAAIGLKLTG</sequence>
<comment type="subcellular location">
    <subcellularLocation>
        <location evidence="1 7">Cell membrane</location>
        <topology evidence="1 7">Multi-pass membrane protein</topology>
    </subcellularLocation>
</comment>
<protein>
    <submittedName>
        <fullName evidence="9">Multidrug efflux SMR transporter</fullName>
    </submittedName>
</protein>
<accession>A0A927BNP4</accession>
<evidence type="ECO:0000256" key="4">
    <source>
        <dbReference type="ARBA" id="ARBA00022692"/>
    </source>
</evidence>
<proteinExistence type="inferred from homology"/>
<dbReference type="GO" id="GO:0022857">
    <property type="term" value="F:transmembrane transporter activity"/>
    <property type="evidence" value="ECO:0007669"/>
    <property type="project" value="InterPro"/>
</dbReference>
<dbReference type="RefSeq" id="WP_190914078.1">
    <property type="nucleotide sequence ID" value="NZ_JACXIZ010000006.1"/>
</dbReference>
<feature type="transmembrane region" description="Helical" evidence="8">
    <location>
        <begin position="6"/>
        <end position="25"/>
    </location>
</feature>
<keyword evidence="3" id="KW-1003">Cell membrane</keyword>
<feature type="transmembrane region" description="Helical" evidence="8">
    <location>
        <begin position="86"/>
        <end position="103"/>
    </location>
</feature>
<keyword evidence="4 7" id="KW-0812">Transmembrane</keyword>
<dbReference type="PANTHER" id="PTHR30561:SF0">
    <property type="entry name" value="GUANIDINIUM EXPORTER"/>
    <property type="match status" value="1"/>
</dbReference>